<evidence type="ECO:0000313" key="2">
    <source>
        <dbReference type="EMBL" id="BBH02865.1"/>
    </source>
</evidence>
<name>A0A4Y1RFR0_PRUDU</name>
<reference evidence="2" key="1">
    <citation type="journal article" date="2019" name="Science">
        <title>Mutation of a bHLH transcription factor allowed almond domestication.</title>
        <authorList>
            <person name="Sanchez-Perez R."/>
            <person name="Pavan S."/>
            <person name="Mazzeo R."/>
            <person name="Moldovan C."/>
            <person name="Aiese Cigliano R."/>
            <person name="Del Cueto J."/>
            <person name="Ricciardi F."/>
            <person name="Lotti C."/>
            <person name="Ricciardi L."/>
            <person name="Dicenta F."/>
            <person name="Lopez-Marques R.L."/>
            <person name="Lindberg Moller B."/>
        </authorList>
    </citation>
    <scope>NUCLEOTIDE SEQUENCE</scope>
</reference>
<evidence type="ECO:0000256" key="1">
    <source>
        <dbReference type="SAM" id="MobiDB-lite"/>
    </source>
</evidence>
<gene>
    <name evidence="2" type="ORF">Prudu_013567</name>
</gene>
<organism evidence="2">
    <name type="scientific">Prunus dulcis</name>
    <name type="common">Almond</name>
    <name type="synonym">Amygdalus dulcis</name>
    <dbReference type="NCBI Taxonomy" id="3755"/>
    <lineage>
        <taxon>Eukaryota</taxon>
        <taxon>Viridiplantae</taxon>
        <taxon>Streptophyta</taxon>
        <taxon>Embryophyta</taxon>
        <taxon>Tracheophyta</taxon>
        <taxon>Spermatophyta</taxon>
        <taxon>Magnoliopsida</taxon>
        <taxon>eudicotyledons</taxon>
        <taxon>Gunneridae</taxon>
        <taxon>Pentapetalae</taxon>
        <taxon>rosids</taxon>
        <taxon>fabids</taxon>
        <taxon>Rosales</taxon>
        <taxon>Rosaceae</taxon>
        <taxon>Amygdaloideae</taxon>
        <taxon>Amygdaleae</taxon>
        <taxon>Prunus</taxon>
    </lineage>
</organism>
<dbReference type="AlphaFoldDB" id="A0A4Y1RFR0"/>
<dbReference type="EMBL" id="AP019301">
    <property type="protein sequence ID" value="BBH02865.1"/>
    <property type="molecule type" value="Genomic_DNA"/>
</dbReference>
<accession>A0A4Y1RFR0</accession>
<feature type="region of interest" description="Disordered" evidence="1">
    <location>
        <begin position="48"/>
        <end position="73"/>
    </location>
</feature>
<proteinExistence type="predicted"/>
<protein>
    <submittedName>
        <fullName evidence="2">Organic cation/carnitine transporter 3</fullName>
    </submittedName>
</protein>
<sequence length="73" mass="7676">MNICPCVATRAGSARVSKEIKASLENLQTSPVASAVLAGFSTALPPPFHGFRSEKRGGLGRGGREETFARNDT</sequence>
<feature type="compositionally biased region" description="Basic and acidic residues" evidence="1">
    <location>
        <begin position="51"/>
        <end position="73"/>
    </location>
</feature>